<dbReference type="AlphaFoldDB" id="A0A397Y226"/>
<protein>
    <recommendedName>
        <fullName evidence="3">Reverse transcriptase zinc-binding domain-containing protein</fullName>
    </recommendedName>
</protein>
<evidence type="ECO:0000313" key="1">
    <source>
        <dbReference type="EMBL" id="RID45704.1"/>
    </source>
</evidence>
<dbReference type="EMBL" id="CM010636">
    <property type="protein sequence ID" value="RID45704.1"/>
    <property type="molecule type" value="Genomic_DNA"/>
</dbReference>
<proteinExistence type="predicted"/>
<evidence type="ECO:0008006" key="3">
    <source>
        <dbReference type="Google" id="ProtNLM"/>
    </source>
</evidence>
<gene>
    <name evidence="1" type="ORF">BRARA_I02408</name>
</gene>
<name>A0A397Y226_BRACM</name>
<organism evidence="1 2">
    <name type="scientific">Brassica campestris</name>
    <name type="common">Field mustard</name>
    <dbReference type="NCBI Taxonomy" id="3711"/>
    <lineage>
        <taxon>Eukaryota</taxon>
        <taxon>Viridiplantae</taxon>
        <taxon>Streptophyta</taxon>
        <taxon>Embryophyta</taxon>
        <taxon>Tracheophyta</taxon>
        <taxon>Spermatophyta</taxon>
        <taxon>Magnoliopsida</taxon>
        <taxon>eudicotyledons</taxon>
        <taxon>Gunneridae</taxon>
        <taxon>Pentapetalae</taxon>
        <taxon>rosids</taxon>
        <taxon>malvids</taxon>
        <taxon>Brassicales</taxon>
        <taxon>Brassicaceae</taxon>
        <taxon>Brassiceae</taxon>
        <taxon>Brassica</taxon>
    </lineage>
</organism>
<reference evidence="1 2" key="1">
    <citation type="submission" date="2018-06" db="EMBL/GenBank/DDBJ databases">
        <title>WGS assembly of Brassica rapa FPsc.</title>
        <authorList>
            <person name="Bowman J."/>
            <person name="Kohchi T."/>
            <person name="Yamato K."/>
            <person name="Jenkins J."/>
            <person name="Shu S."/>
            <person name="Ishizaki K."/>
            <person name="Yamaoka S."/>
            <person name="Nishihama R."/>
            <person name="Nakamura Y."/>
            <person name="Berger F."/>
            <person name="Adam C."/>
            <person name="Aki S."/>
            <person name="Althoff F."/>
            <person name="Araki T."/>
            <person name="Arteaga-Vazquez M."/>
            <person name="Balasubrmanian S."/>
            <person name="Bauer D."/>
            <person name="Boehm C."/>
            <person name="Briginshaw L."/>
            <person name="Caballero-Perez J."/>
            <person name="Catarino B."/>
            <person name="Chen F."/>
            <person name="Chiyoda S."/>
            <person name="Chovatia M."/>
            <person name="Davies K."/>
            <person name="Delmans M."/>
            <person name="Demura T."/>
            <person name="Dierschke T."/>
            <person name="Dolan L."/>
            <person name="Dorantes-Acosta A."/>
            <person name="Eklund D."/>
            <person name="Florent S."/>
            <person name="Flores-Sandoval E."/>
            <person name="Fujiyama A."/>
            <person name="Fukuzawa H."/>
            <person name="Galik B."/>
            <person name="Grimanelli D."/>
            <person name="Grimwood J."/>
            <person name="Grossniklaus U."/>
            <person name="Hamada T."/>
            <person name="Haseloff J."/>
            <person name="Hetherington A."/>
            <person name="Higo A."/>
            <person name="Hirakawa Y."/>
            <person name="Hundley H."/>
            <person name="Ikeda Y."/>
            <person name="Inoue K."/>
            <person name="Inoue S."/>
            <person name="Ishida S."/>
            <person name="Jia Q."/>
            <person name="Kakita M."/>
            <person name="Kanazawa T."/>
            <person name="Kawai Y."/>
            <person name="Kawashima T."/>
            <person name="Kennedy M."/>
            <person name="Kinose K."/>
            <person name="Kinoshita T."/>
            <person name="Kohara Y."/>
            <person name="Koide E."/>
            <person name="Komatsu K."/>
            <person name="Kopischke S."/>
            <person name="Kubo M."/>
            <person name="Kyozuka J."/>
            <person name="Lagercrantz U."/>
            <person name="Lin S."/>
            <person name="Lindquist E."/>
            <person name="Lipzen A."/>
            <person name="Lu C."/>
            <person name="Luna E."/>
            <person name="Martienssen R."/>
            <person name="Minamino N."/>
            <person name="Mizutani M."/>
            <person name="Mizutani M."/>
            <person name="Mochizuki N."/>
            <person name="Monte I."/>
            <person name="Mosher R."/>
            <person name="Nagasaki H."/>
            <person name="Nakagami H."/>
            <person name="Naramoto S."/>
            <person name="Nishitani K."/>
            <person name="Ohtani M."/>
            <person name="Okamoto T."/>
            <person name="Okumura M."/>
            <person name="Phillips J."/>
            <person name="Pollak B."/>
            <person name="Reinders A."/>
            <person name="Roevekamp M."/>
            <person name="Sano R."/>
            <person name="Sawa S."/>
            <person name="Schmid M."/>
            <person name="Shirakawa M."/>
            <person name="Solano R."/>
            <person name="Spunde A."/>
            <person name="Suetsugu N."/>
            <person name="Sugano S."/>
            <person name="Sugiyama A."/>
            <person name="Sun R."/>
            <person name="Suzuki Y."/>
            <person name="Takenaka M."/>
            <person name="Takezawa D."/>
            <person name="Tomogane H."/>
            <person name="Tsuzuki M."/>
            <person name="Ueda T."/>
            <person name="Umeda M."/>
            <person name="Ward J."/>
            <person name="Watanabe Y."/>
            <person name="Yazaki K."/>
            <person name="Yokoyama R."/>
            <person name="Yoshitake Y."/>
            <person name="Yotsui I."/>
            <person name="Zachgo S."/>
            <person name="Schmutz J."/>
        </authorList>
    </citation>
    <scope>NUCLEOTIDE SEQUENCE [LARGE SCALE GENOMIC DNA]</scope>
    <source>
        <strain evidence="2">cv. B-3</strain>
    </source>
</reference>
<accession>A0A397Y226</accession>
<dbReference type="Proteomes" id="UP000264353">
    <property type="component" value="Chromosome A9"/>
</dbReference>
<evidence type="ECO:0000313" key="2">
    <source>
        <dbReference type="Proteomes" id="UP000264353"/>
    </source>
</evidence>
<sequence length="104" mass="12126">IWVYFCSRIQVNPPTGFEDCLRWLKTSSTDPNILLIIKLVFQAIVYMIWKERNGRLHSSVSRPPQAIIQEVKQTIRLKLDPLSRNMRITSSSSLTYLGTWLSIF</sequence>
<feature type="non-terminal residue" evidence="1">
    <location>
        <position position="1"/>
    </location>
</feature>